<evidence type="ECO:0000313" key="3">
    <source>
        <dbReference type="EMBL" id="MBF2709064.1"/>
    </source>
</evidence>
<dbReference type="Pfam" id="PF19335">
    <property type="entry name" value="HMBD"/>
    <property type="match status" value="2"/>
</dbReference>
<gene>
    <name evidence="3" type="ORF">IR213_10725</name>
</gene>
<protein>
    <recommendedName>
        <fullName evidence="2">Heavy metal binding domain-containing protein</fullName>
    </recommendedName>
</protein>
<dbReference type="InterPro" id="IPR045800">
    <property type="entry name" value="HMBD"/>
</dbReference>
<accession>A0A930UE35</accession>
<feature type="domain" description="Heavy metal binding" evidence="2">
    <location>
        <begin position="36"/>
        <end position="61"/>
    </location>
</feature>
<dbReference type="EMBL" id="JADHEC010000023">
    <property type="protein sequence ID" value="MBF2709064.1"/>
    <property type="molecule type" value="Genomic_DNA"/>
</dbReference>
<evidence type="ECO:0000313" key="4">
    <source>
        <dbReference type="Proteomes" id="UP000646211"/>
    </source>
</evidence>
<sequence>MKILIIVLSVFLAVSTGASAQNSTKPSKEETQKTIYTCPKHPNEVSIKEGKCSKCGTELVKTTKIQHNAAVKGSQASTVVEAKYICKMDGSTSDKPGKCTKCGKEMSKNEAYKMAYACPMHPDQMSMKEGKCGKCGIKMVKITELKHNTAVKGSQTSAIVETKYVCPMHPDFIGKKGDKCSKCGMEMIEIKEKR</sequence>
<dbReference type="RefSeq" id="WP_194312318.1">
    <property type="nucleotide sequence ID" value="NZ_JADHEC010000023.1"/>
</dbReference>
<dbReference type="AlphaFoldDB" id="A0A930UE35"/>
<dbReference type="Proteomes" id="UP000646211">
    <property type="component" value="Unassembled WGS sequence"/>
</dbReference>
<feature type="signal peptide" evidence="1">
    <location>
        <begin position="1"/>
        <end position="20"/>
    </location>
</feature>
<evidence type="ECO:0000256" key="1">
    <source>
        <dbReference type="SAM" id="SignalP"/>
    </source>
</evidence>
<reference evidence="3" key="1">
    <citation type="submission" date="2020-11" db="EMBL/GenBank/DDBJ databases">
        <title>Genome of Flavobacterium soyangense.</title>
        <authorList>
            <person name="Liu Q."/>
            <person name="Xin Y.-H."/>
        </authorList>
    </citation>
    <scope>NUCLEOTIDE SEQUENCE</scope>
    <source>
        <strain evidence="3">CGMCC 1.13493</strain>
    </source>
</reference>
<comment type="caution">
    <text evidence="3">The sequence shown here is derived from an EMBL/GenBank/DDBJ whole genome shotgun (WGS) entry which is preliminary data.</text>
</comment>
<keyword evidence="4" id="KW-1185">Reference proteome</keyword>
<proteinExistence type="predicted"/>
<organism evidence="3 4">
    <name type="scientific">Flavobacterium soyangense</name>
    <dbReference type="NCBI Taxonomy" id="2023265"/>
    <lineage>
        <taxon>Bacteria</taxon>
        <taxon>Pseudomonadati</taxon>
        <taxon>Bacteroidota</taxon>
        <taxon>Flavobacteriia</taxon>
        <taxon>Flavobacteriales</taxon>
        <taxon>Flavobacteriaceae</taxon>
        <taxon>Flavobacterium</taxon>
    </lineage>
</organism>
<evidence type="ECO:0000259" key="2">
    <source>
        <dbReference type="Pfam" id="PF19335"/>
    </source>
</evidence>
<keyword evidence="1" id="KW-0732">Signal</keyword>
<feature type="chain" id="PRO_5036898495" description="Heavy metal binding domain-containing protein" evidence="1">
    <location>
        <begin position="21"/>
        <end position="194"/>
    </location>
</feature>
<feature type="domain" description="Heavy metal binding" evidence="2">
    <location>
        <begin position="163"/>
        <end position="189"/>
    </location>
</feature>
<name>A0A930UE35_9FLAO</name>
<dbReference type="GO" id="GO:0046872">
    <property type="term" value="F:metal ion binding"/>
    <property type="evidence" value="ECO:0007669"/>
    <property type="project" value="InterPro"/>
</dbReference>